<reference evidence="2" key="1">
    <citation type="journal article" date="2017" name="Nature">
        <title>The genome of Chenopodium quinoa.</title>
        <authorList>
            <person name="Jarvis D.E."/>
            <person name="Ho Y.S."/>
            <person name="Lightfoot D.J."/>
            <person name="Schmoeckel S.M."/>
            <person name="Li B."/>
            <person name="Borm T.J.A."/>
            <person name="Ohyanagi H."/>
            <person name="Mineta K."/>
            <person name="Michell C.T."/>
            <person name="Saber N."/>
            <person name="Kharbatia N.M."/>
            <person name="Rupper R.R."/>
            <person name="Sharp A.R."/>
            <person name="Dally N."/>
            <person name="Boughton B.A."/>
            <person name="Woo Y.H."/>
            <person name="Gao G."/>
            <person name="Schijlen E.G.W.M."/>
            <person name="Guo X."/>
            <person name="Momin A.A."/>
            <person name="Negrao S."/>
            <person name="Al-Babili S."/>
            <person name="Gehring C."/>
            <person name="Roessner U."/>
            <person name="Jung C."/>
            <person name="Murphy K."/>
            <person name="Arold S.T."/>
            <person name="Gojobori T."/>
            <person name="van der Linden C.G."/>
            <person name="van Loo E.N."/>
            <person name="Jellen E.N."/>
            <person name="Maughan P.J."/>
            <person name="Tester M."/>
        </authorList>
    </citation>
    <scope>NUCLEOTIDE SEQUENCE [LARGE SCALE GENOMIC DNA]</scope>
    <source>
        <strain evidence="2">cv. PI 614886</strain>
    </source>
</reference>
<evidence type="ECO:0000256" key="1">
    <source>
        <dbReference type="SAM" id="MobiDB-lite"/>
    </source>
</evidence>
<accession>A0A803N8H3</accession>
<proteinExistence type="predicted"/>
<dbReference type="Proteomes" id="UP000596660">
    <property type="component" value="Unplaced"/>
</dbReference>
<sequence>MTVNQGENQRLKDYIKRFNTESELIPDLNDNVAFTALLFGIKSIKLKFELVHDKVSTFSEAIERAERIIEESEVCKVLVANNKGKRKQEDNYHENKNRRSRRAKSDNEGLKYNVDRECGHTTRNCRELKRALDNLAEEGKLNQYLKYPPKDKQRSKGSKVVQEAHSSANTNMSINVIAGGFAF</sequence>
<evidence type="ECO:0000313" key="3">
    <source>
        <dbReference type="Proteomes" id="UP000596660"/>
    </source>
</evidence>
<reference evidence="2" key="2">
    <citation type="submission" date="2021-03" db="UniProtKB">
        <authorList>
            <consortium name="EnsemblPlants"/>
        </authorList>
    </citation>
    <scope>IDENTIFICATION</scope>
</reference>
<dbReference type="EnsemblPlants" id="AUR62042138-RA">
    <property type="protein sequence ID" value="AUR62042138-RA:cds"/>
    <property type="gene ID" value="AUR62042138"/>
</dbReference>
<feature type="region of interest" description="Disordered" evidence="1">
    <location>
        <begin position="147"/>
        <end position="166"/>
    </location>
</feature>
<dbReference type="PANTHER" id="PTHR33223:SF10">
    <property type="entry name" value="AMINOTRANSFERASE-LIKE PLANT MOBILE DOMAIN-CONTAINING PROTEIN"/>
    <property type="match status" value="1"/>
</dbReference>
<name>A0A803N8H3_CHEQI</name>
<dbReference type="PANTHER" id="PTHR33223">
    <property type="entry name" value="CCHC-TYPE DOMAIN-CONTAINING PROTEIN"/>
    <property type="match status" value="1"/>
</dbReference>
<dbReference type="AlphaFoldDB" id="A0A803N8H3"/>
<organism evidence="2 3">
    <name type="scientific">Chenopodium quinoa</name>
    <name type="common">Quinoa</name>
    <dbReference type="NCBI Taxonomy" id="63459"/>
    <lineage>
        <taxon>Eukaryota</taxon>
        <taxon>Viridiplantae</taxon>
        <taxon>Streptophyta</taxon>
        <taxon>Embryophyta</taxon>
        <taxon>Tracheophyta</taxon>
        <taxon>Spermatophyta</taxon>
        <taxon>Magnoliopsida</taxon>
        <taxon>eudicotyledons</taxon>
        <taxon>Gunneridae</taxon>
        <taxon>Pentapetalae</taxon>
        <taxon>Caryophyllales</taxon>
        <taxon>Chenopodiaceae</taxon>
        <taxon>Chenopodioideae</taxon>
        <taxon>Atripliceae</taxon>
        <taxon>Chenopodium</taxon>
    </lineage>
</organism>
<evidence type="ECO:0000313" key="2">
    <source>
        <dbReference type="EnsemblPlants" id="AUR62042138-RA:cds"/>
    </source>
</evidence>
<dbReference type="Gramene" id="AUR62042138-RA">
    <property type="protein sequence ID" value="AUR62042138-RA:cds"/>
    <property type="gene ID" value="AUR62042138"/>
</dbReference>
<feature type="region of interest" description="Disordered" evidence="1">
    <location>
        <begin position="86"/>
        <end position="108"/>
    </location>
</feature>
<keyword evidence="3" id="KW-1185">Reference proteome</keyword>
<feature type="compositionally biased region" description="Basic and acidic residues" evidence="1">
    <location>
        <begin position="87"/>
        <end position="108"/>
    </location>
</feature>
<protein>
    <submittedName>
        <fullName evidence="2">Uncharacterized protein</fullName>
    </submittedName>
</protein>